<evidence type="ECO:0000313" key="2">
    <source>
        <dbReference type="Proteomes" id="UP001201549"/>
    </source>
</evidence>
<organism evidence="1 2">
    <name type="scientific">Shewanella electrica</name>
    <dbReference type="NCBI Taxonomy" id="515560"/>
    <lineage>
        <taxon>Bacteria</taxon>
        <taxon>Pseudomonadati</taxon>
        <taxon>Pseudomonadota</taxon>
        <taxon>Gammaproteobacteria</taxon>
        <taxon>Alteromonadales</taxon>
        <taxon>Shewanellaceae</taxon>
        <taxon>Shewanella</taxon>
    </lineage>
</organism>
<accession>A0ABT2FF78</accession>
<dbReference type="RefSeq" id="WP_238894254.1">
    <property type="nucleotide sequence ID" value="NZ_JAKOGG010000001.1"/>
</dbReference>
<protein>
    <submittedName>
        <fullName evidence="1">Uncharacterized protein</fullName>
    </submittedName>
</protein>
<dbReference type="Proteomes" id="UP001201549">
    <property type="component" value="Unassembled WGS sequence"/>
</dbReference>
<reference evidence="1 2" key="1">
    <citation type="submission" date="2022-02" db="EMBL/GenBank/DDBJ databases">
        <authorList>
            <person name="Zhuang L."/>
        </authorList>
    </citation>
    <scope>NUCLEOTIDE SEQUENCE [LARGE SCALE GENOMIC DNA]</scope>
    <source>
        <strain evidence="1 2">C32</strain>
    </source>
</reference>
<proteinExistence type="predicted"/>
<keyword evidence="2" id="KW-1185">Reference proteome</keyword>
<reference evidence="2" key="2">
    <citation type="submission" date="2023-07" db="EMBL/GenBank/DDBJ databases">
        <title>Shewanella mangrovi sp. nov., an acetaldehyde- degrading bacterium isolated from mangrove sediment.</title>
        <authorList>
            <person name="Liu Y."/>
        </authorList>
    </citation>
    <scope>NUCLEOTIDE SEQUENCE [LARGE SCALE GENOMIC DNA]</scope>
    <source>
        <strain evidence="2">C32</strain>
    </source>
</reference>
<gene>
    <name evidence="1" type="ORF">L9G74_00555</name>
</gene>
<evidence type="ECO:0000313" key="1">
    <source>
        <dbReference type="EMBL" id="MCS4554924.1"/>
    </source>
</evidence>
<comment type="caution">
    <text evidence="1">The sequence shown here is derived from an EMBL/GenBank/DDBJ whole genome shotgun (WGS) entry which is preliminary data.</text>
</comment>
<sequence>MNIEAILTALQSADDKLAISCAISSVGLKSRIDMVGQVKSDSPGAAIGEREPYLREKTVAEFKQELQSFGADYQGKDFLLVLTHELNQAEYELRYFALTQINIAADEVLLLAEKGERVALREHYQEPEIEE</sequence>
<dbReference type="EMBL" id="JAKOGG010000001">
    <property type="protein sequence ID" value="MCS4554924.1"/>
    <property type="molecule type" value="Genomic_DNA"/>
</dbReference>
<name>A0ABT2FF78_9GAMM</name>